<evidence type="ECO:0000313" key="2">
    <source>
        <dbReference type="EMBL" id="SUN48855.1"/>
    </source>
</evidence>
<dbReference type="AlphaFoldDB" id="A0A380JTC4"/>
<dbReference type="EMBL" id="UHFG01000004">
    <property type="protein sequence ID" value="SUN48855.1"/>
    <property type="molecule type" value="Genomic_DNA"/>
</dbReference>
<evidence type="ECO:0000256" key="1">
    <source>
        <dbReference type="SAM" id="Phobius"/>
    </source>
</evidence>
<keyword evidence="1" id="KW-0472">Membrane</keyword>
<organism evidence="2 3">
    <name type="scientific">Streptococcus dysgalactiae subsp. dysgalactiae</name>
    <dbReference type="NCBI Taxonomy" id="99822"/>
    <lineage>
        <taxon>Bacteria</taxon>
        <taxon>Bacillati</taxon>
        <taxon>Bacillota</taxon>
        <taxon>Bacilli</taxon>
        <taxon>Lactobacillales</taxon>
        <taxon>Streptococcaceae</taxon>
        <taxon>Streptococcus</taxon>
    </lineage>
</organism>
<name>A0A380JTC4_STRDY</name>
<dbReference type="Proteomes" id="UP000254797">
    <property type="component" value="Unassembled WGS sequence"/>
</dbReference>
<proteinExistence type="predicted"/>
<sequence length="133" mass="15406">MSLIDEVKECSSESHKKWFDRFFDDLKIEEKIKQSAMKGFSGYKISIPKNDEYLARRLDSQKTLDLLKQRLGDGFDVEIKNLESSYTIFGKPVVFSRDLCIFGGQEIMMDDNTAFVLTLLILFLPFIIGSFRD</sequence>
<reference evidence="2 3" key="1">
    <citation type="submission" date="2018-06" db="EMBL/GenBank/DDBJ databases">
        <authorList>
            <consortium name="Pathogen Informatics"/>
            <person name="Doyle S."/>
        </authorList>
    </citation>
    <scope>NUCLEOTIDE SEQUENCE [LARGE SCALE GENOMIC DNA]</scope>
    <source>
        <strain evidence="2 3">NCTC4670</strain>
    </source>
</reference>
<keyword evidence="1" id="KW-1133">Transmembrane helix</keyword>
<feature type="transmembrane region" description="Helical" evidence="1">
    <location>
        <begin position="114"/>
        <end position="131"/>
    </location>
</feature>
<dbReference type="RefSeq" id="WP_258862731.1">
    <property type="nucleotide sequence ID" value="NZ_UHFG01000004.1"/>
</dbReference>
<evidence type="ECO:0000313" key="3">
    <source>
        <dbReference type="Proteomes" id="UP000254797"/>
    </source>
</evidence>
<gene>
    <name evidence="2" type="ORF">NCTC4670_00728</name>
</gene>
<keyword evidence="1" id="KW-0812">Transmembrane</keyword>
<accession>A0A380JTC4</accession>
<protein>
    <submittedName>
        <fullName evidence="2">Uncharacterized protein</fullName>
    </submittedName>
</protein>